<gene>
    <name evidence="2" type="primary">Dsim\GD27621</name>
    <name evidence="2" type="ORF">Dsimw501_GD27621</name>
</gene>
<proteinExistence type="predicted"/>
<sequence length="131" mass="15428">MNIDYILLCLNISALTGTYFREMQDQFPEQGLYTVIQIVPDFLNILASVMLIFAIISQYGWLFWTTLFFQAFQAVYFLIFSFTSASLGSNLIINESIWHNLAMKMYFMYIVYSYYRQLKPRATENMVEGLE</sequence>
<dbReference type="Proteomes" id="UP000035880">
    <property type="component" value="Chromosome 3L"/>
</dbReference>
<name>A0A0J9RYD0_DROSI</name>
<protein>
    <submittedName>
        <fullName evidence="2">Uncharacterized protein, isoform B</fullName>
    </submittedName>
</protein>
<feature type="transmembrane region" description="Helical" evidence="1">
    <location>
        <begin position="32"/>
        <end position="54"/>
    </location>
</feature>
<organism evidence="2 3">
    <name type="scientific">Drosophila simulans</name>
    <name type="common">Fruit fly</name>
    <dbReference type="NCBI Taxonomy" id="7240"/>
    <lineage>
        <taxon>Eukaryota</taxon>
        <taxon>Metazoa</taxon>
        <taxon>Ecdysozoa</taxon>
        <taxon>Arthropoda</taxon>
        <taxon>Hexapoda</taxon>
        <taxon>Insecta</taxon>
        <taxon>Pterygota</taxon>
        <taxon>Neoptera</taxon>
        <taxon>Endopterygota</taxon>
        <taxon>Diptera</taxon>
        <taxon>Brachycera</taxon>
        <taxon>Muscomorpha</taxon>
        <taxon>Ephydroidea</taxon>
        <taxon>Drosophilidae</taxon>
        <taxon>Drosophila</taxon>
        <taxon>Sophophora</taxon>
    </lineage>
</organism>
<feature type="transmembrane region" description="Helical" evidence="1">
    <location>
        <begin position="97"/>
        <end position="115"/>
    </location>
</feature>
<evidence type="ECO:0000256" key="1">
    <source>
        <dbReference type="SAM" id="Phobius"/>
    </source>
</evidence>
<evidence type="ECO:0000313" key="2">
    <source>
        <dbReference type="EMBL" id="KMZ00657.1"/>
    </source>
</evidence>
<dbReference type="OrthoDB" id="7474909at2759"/>
<feature type="transmembrane region" description="Helical" evidence="1">
    <location>
        <begin position="61"/>
        <end position="85"/>
    </location>
</feature>
<evidence type="ECO:0000313" key="3">
    <source>
        <dbReference type="Proteomes" id="UP000035880"/>
    </source>
</evidence>
<dbReference type="Bgee" id="FBgn0268911">
    <property type="expression patterns" value="Expressed in male reproductive system and 2 other cell types or tissues"/>
</dbReference>
<keyword evidence="1" id="KW-1133">Transmembrane helix</keyword>
<keyword evidence="1" id="KW-0472">Membrane</keyword>
<accession>A0A0J9RYD0</accession>
<keyword evidence="1" id="KW-0812">Transmembrane</keyword>
<dbReference type="EMBL" id="CM002912">
    <property type="protein sequence ID" value="KMZ00657.1"/>
    <property type="molecule type" value="Genomic_DNA"/>
</dbReference>
<dbReference type="AlphaFoldDB" id="A0A0J9RYD0"/>
<reference evidence="2 3" key="1">
    <citation type="journal article" date="2013" name="Genome Res.">
        <title>A second-generation assembly of the Drosophila simulans genome provides new insights into patterns of lineage-specific divergence.</title>
        <authorList>
            <person name="Hu T.T."/>
            <person name="Eisen M.B."/>
            <person name="Thornton K.R."/>
            <person name="Andolfatto P."/>
        </authorList>
    </citation>
    <scope>NUCLEOTIDE SEQUENCE [LARGE SCALE GENOMIC DNA]</scope>
    <source>
        <strain evidence="3">w501</strain>
    </source>
</reference>